<keyword evidence="4 11" id="KW-0808">Transferase</keyword>
<evidence type="ECO:0000256" key="6">
    <source>
        <dbReference type="ARBA" id="ARBA00022777"/>
    </source>
</evidence>
<comment type="subcellular location">
    <subcellularLocation>
        <location evidence="1">Cell membrane</location>
        <topology evidence="1">Multi-pass membrane protein</topology>
    </subcellularLocation>
</comment>
<dbReference type="InterPro" id="IPR003660">
    <property type="entry name" value="HAMP_dom"/>
</dbReference>
<keyword evidence="3" id="KW-0597">Phosphoprotein</keyword>
<name>A0ABV6NED8_9BACI</name>
<evidence type="ECO:0000256" key="9">
    <source>
        <dbReference type="SAM" id="Phobius"/>
    </source>
</evidence>
<dbReference type="Proteomes" id="UP001589833">
    <property type="component" value="Unassembled WGS sequence"/>
</dbReference>
<dbReference type="SUPFAM" id="SSF55874">
    <property type="entry name" value="ATPase domain of HSP90 chaperone/DNA topoisomerase II/histidine kinase"/>
    <property type="match status" value="1"/>
</dbReference>
<dbReference type="InterPro" id="IPR036890">
    <property type="entry name" value="HATPase_C_sf"/>
</dbReference>
<evidence type="ECO:0000256" key="5">
    <source>
        <dbReference type="ARBA" id="ARBA00022692"/>
    </source>
</evidence>
<dbReference type="InterPro" id="IPR003594">
    <property type="entry name" value="HATPase_dom"/>
</dbReference>
<dbReference type="PROSITE" id="PS50885">
    <property type="entry name" value="HAMP"/>
    <property type="match status" value="1"/>
</dbReference>
<protein>
    <submittedName>
        <fullName evidence="11">Sensor histidine kinase</fullName>
        <ecNumber evidence="11">2.7.13.3</ecNumber>
    </submittedName>
</protein>
<dbReference type="GO" id="GO:0004673">
    <property type="term" value="F:protein histidine kinase activity"/>
    <property type="evidence" value="ECO:0007669"/>
    <property type="project" value="UniProtKB-EC"/>
</dbReference>
<keyword evidence="5 9" id="KW-0812">Transmembrane</keyword>
<comment type="caution">
    <text evidence="11">The sequence shown here is derived from an EMBL/GenBank/DDBJ whole genome shotgun (WGS) entry which is preliminary data.</text>
</comment>
<dbReference type="Gene3D" id="6.10.340.10">
    <property type="match status" value="1"/>
</dbReference>
<evidence type="ECO:0000256" key="8">
    <source>
        <dbReference type="ARBA" id="ARBA00023136"/>
    </source>
</evidence>
<sequence>MKFQKKILIAFLFFILMPIFILGFVSYHVTSSTLKNKVGDETLQTLNALDLNLNMITSEVNTLSDYITSSREVQDFIKHNDEQSLLDFYYQGQAIAGLLYGQSKLDDLVLYSASGQVYSFKRTLTPSFEQFQESEFYKMMVGEEGRPVWISTVDRDKFVENENLIFSQGRVIKDINNLSDIGYLILDVKLDRLDEVFKALQQPGSQEMIVNPKGEIVYSVHHQMIGESVDLPNGMEVSQSGTLIDDWDNEKSLISFIPIQFNENVPSDYFLISIKPWSFITNETRVIRHVTIFLVILVSVFVICFKQIFLNKVIHFITEFQSNMKKIEKGQLNTRMKAFSVRELNQLAMGFNRMVEEISTLLSRVKNEQERKRKAEFQVLQNQINPHFLYNTLESINSMAVLHGSRDISKMTINLGKLLRISINTDDKVTIGNEVRHVISYMEIQKVRFNERFTFEIEIDKQLEHYHMLKLVLQPLVENILIHAFDRNKTDGVITIRGGISNSGGFFFIKDNGVGITKDVLATFNQCNQGNNISNQNIGCGVMNVQERIKLFYGERYGLMICSEETKGTTIKLTFPLSEGEQNDI</sequence>
<evidence type="ECO:0000313" key="11">
    <source>
        <dbReference type="EMBL" id="MFC0559135.1"/>
    </source>
</evidence>
<dbReference type="RefSeq" id="WP_273846100.1">
    <property type="nucleotide sequence ID" value="NZ_JAQQWT010000016.1"/>
</dbReference>
<dbReference type="PANTHER" id="PTHR34220">
    <property type="entry name" value="SENSOR HISTIDINE KINASE YPDA"/>
    <property type="match status" value="1"/>
</dbReference>
<evidence type="ECO:0000313" key="12">
    <source>
        <dbReference type="Proteomes" id="UP001589833"/>
    </source>
</evidence>
<evidence type="ECO:0000256" key="3">
    <source>
        <dbReference type="ARBA" id="ARBA00022553"/>
    </source>
</evidence>
<dbReference type="EMBL" id="JBHLTR010000011">
    <property type="protein sequence ID" value="MFC0559135.1"/>
    <property type="molecule type" value="Genomic_DNA"/>
</dbReference>
<dbReference type="Pfam" id="PF00672">
    <property type="entry name" value="HAMP"/>
    <property type="match status" value="1"/>
</dbReference>
<dbReference type="EC" id="2.7.13.3" evidence="11"/>
<gene>
    <name evidence="11" type="ORF">ACFFH4_08730</name>
</gene>
<dbReference type="CDD" id="cd06225">
    <property type="entry name" value="HAMP"/>
    <property type="match status" value="1"/>
</dbReference>
<evidence type="ECO:0000259" key="10">
    <source>
        <dbReference type="PROSITE" id="PS50885"/>
    </source>
</evidence>
<reference evidence="11 12" key="1">
    <citation type="submission" date="2024-09" db="EMBL/GenBank/DDBJ databases">
        <authorList>
            <person name="Sun Q."/>
            <person name="Mori K."/>
        </authorList>
    </citation>
    <scope>NUCLEOTIDE SEQUENCE [LARGE SCALE GENOMIC DNA]</scope>
    <source>
        <strain evidence="11 12">NCAIM B.02301</strain>
    </source>
</reference>
<dbReference type="InterPro" id="IPR033479">
    <property type="entry name" value="dCache_1"/>
</dbReference>
<proteinExistence type="predicted"/>
<keyword evidence="12" id="KW-1185">Reference proteome</keyword>
<keyword evidence="2" id="KW-1003">Cell membrane</keyword>
<keyword evidence="7 9" id="KW-1133">Transmembrane helix</keyword>
<evidence type="ECO:0000256" key="4">
    <source>
        <dbReference type="ARBA" id="ARBA00022679"/>
    </source>
</evidence>
<feature type="domain" description="HAMP" evidence="10">
    <location>
        <begin position="311"/>
        <end position="363"/>
    </location>
</feature>
<dbReference type="PANTHER" id="PTHR34220:SF7">
    <property type="entry name" value="SENSOR HISTIDINE KINASE YPDA"/>
    <property type="match status" value="1"/>
</dbReference>
<dbReference type="InterPro" id="IPR050640">
    <property type="entry name" value="Bact_2-comp_sensor_kinase"/>
</dbReference>
<keyword evidence="8 9" id="KW-0472">Membrane</keyword>
<dbReference type="Pfam" id="PF06580">
    <property type="entry name" value="His_kinase"/>
    <property type="match status" value="1"/>
</dbReference>
<accession>A0ABV6NED8</accession>
<dbReference type="Pfam" id="PF02743">
    <property type="entry name" value="dCache_1"/>
    <property type="match status" value="1"/>
</dbReference>
<feature type="transmembrane region" description="Helical" evidence="9">
    <location>
        <begin position="7"/>
        <end position="27"/>
    </location>
</feature>
<dbReference type="InterPro" id="IPR010559">
    <property type="entry name" value="Sig_transdc_His_kin_internal"/>
</dbReference>
<evidence type="ECO:0000256" key="2">
    <source>
        <dbReference type="ARBA" id="ARBA00022475"/>
    </source>
</evidence>
<dbReference type="Pfam" id="PF02518">
    <property type="entry name" value="HATPase_c"/>
    <property type="match status" value="1"/>
</dbReference>
<evidence type="ECO:0000256" key="7">
    <source>
        <dbReference type="ARBA" id="ARBA00022989"/>
    </source>
</evidence>
<organism evidence="11 12">
    <name type="scientific">Halalkalibacter alkalisediminis</name>
    <dbReference type="NCBI Taxonomy" id="935616"/>
    <lineage>
        <taxon>Bacteria</taxon>
        <taxon>Bacillati</taxon>
        <taxon>Bacillota</taxon>
        <taxon>Bacilli</taxon>
        <taxon>Bacillales</taxon>
        <taxon>Bacillaceae</taxon>
        <taxon>Halalkalibacter</taxon>
    </lineage>
</organism>
<dbReference type="Gene3D" id="3.30.565.10">
    <property type="entry name" value="Histidine kinase-like ATPase, C-terminal domain"/>
    <property type="match status" value="1"/>
</dbReference>
<keyword evidence="6 11" id="KW-0418">Kinase</keyword>
<evidence type="ECO:0000256" key="1">
    <source>
        <dbReference type="ARBA" id="ARBA00004651"/>
    </source>
</evidence>